<comment type="caution">
    <text evidence="2">The sequence shown here is derived from an EMBL/GenBank/DDBJ whole genome shotgun (WGS) entry which is preliminary data.</text>
</comment>
<dbReference type="Pfam" id="PF00326">
    <property type="entry name" value="Peptidase_S9"/>
    <property type="match status" value="1"/>
</dbReference>
<sequence length="368" mass="41354">MWHYFPEHYMWSYQIVRMFSQAHFGGGEVNEILEAAGNITLGDTDSFHYAWMGAGNRTLAVANEAQDKEQIETARAAYLRASNYIRTAEFFLQPDDPRKIPTYLKGVESFRKGAEMLENPPKAVQVPYENSFLPGYFFAVPGKKESPLVIMFGGLDSTAEELYFGPAQLLNERGIALLAIDGPGQGGALRLNHISSRYDYNVAGTAAYEWATENLDIDPNRVGIMAVSMGGYMAARSAAFEPRFKACAVWGAVYDYQSVWARRPDNHPLAKILQHVVGTESMEEARKKLDLFNLRGVAEKISMPTYIVHGEDDRQVSVENAYNLYNDLTCPRWLKVVAKSNPGSAHCQVDNVTETYEMYDWLKLQLNA</sequence>
<dbReference type="InterPro" id="IPR050261">
    <property type="entry name" value="FrsA_esterase"/>
</dbReference>
<dbReference type="AlphaFoldDB" id="A0A852TC39"/>
<protein>
    <submittedName>
        <fullName evidence="2">Alpha-beta hydrolase superfamily lysophospholipase</fullName>
    </submittedName>
</protein>
<dbReference type="EMBL" id="JACCBX010000006">
    <property type="protein sequence ID" value="NYE06353.1"/>
    <property type="molecule type" value="Genomic_DNA"/>
</dbReference>
<reference evidence="3" key="2">
    <citation type="submission" date="2020-08" db="EMBL/GenBank/DDBJ databases">
        <title>The Agave Microbiome: Exploring the role of microbial communities in plant adaptations to desert environments.</title>
        <authorList>
            <person name="Partida-Martinez L.P."/>
        </authorList>
    </citation>
    <scope>NUCLEOTIDE SEQUENCE [LARGE SCALE GENOMIC DNA]</scope>
    <source>
        <strain evidence="3">AT2.8</strain>
    </source>
</reference>
<dbReference type="InterPro" id="IPR029058">
    <property type="entry name" value="AB_hydrolase_fold"/>
</dbReference>
<dbReference type="GO" id="GO:0006508">
    <property type="term" value="P:proteolysis"/>
    <property type="evidence" value="ECO:0007669"/>
    <property type="project" value="InterPro"/>
</dbReference>
<keyword evidence="2" id="KW-0378">Hydrolase</keyword>
<dbReference type="SUPFAM" id="SSF53474">
    <property type="entry name" value="alpha/beta-Hydrolases"/>
    <property type="match status" value="1"/>
</dbReference>
<organism evidence="2 3">
    <name type="scientific">Neobacillus niacini</name>
    <dbReference type="NCBI Taxonomy" id="86668"/>
    <lineage>
        <taxon>Bacteria</taxon>
        <taxon>Bacillati</taxon>
        <taxon>Bacillota</taxon>
        <taxon>Bacilli</taxon>
        <taxon>Bacillales</taxon>
        <taxon>Bacillaceae</taxon>
        <taxon>Neobacillus</taxon>
    </lineage>
</organism>
<evidence type="ECO:0000313" key="3">
    <source>
        <dbReference type="Proteomes" id="UP000548423"/>
    </source>
</evidence>
<evidence type="ECO:0000313" key="2">
    <source>
        <dbReference type="EMBL" id="NYE06353.1"/>
    </source>
</evidence>
<dbReference type="InterPro" id="IPR001375">
    <property type="entry name" value="Peptidase_S9_cat"/>
</dbReference>
<proteinExistence type="predicted"/>
<gene>
    <name evidence="2" type="ORF">F4694_003133</name>
</gene>
<dbReference type="Proteomes" id="UP000548423">
    <property type="component" value="Unassembled WGS sequence"/>
</dbReference>
<feature type="domain" description="Peptidase S9 prolyl oligopeptidase catalytic" evidence="1">
    <location>
        <begin position="167"/>
        <end position="367"/>
    </location>
</feature>
<dbReference type="Gene3D" id="3.40.50.1820">
    <property type="entry name" value="alpha/beta hydrolase"/>
    <property type="match status" value="1"/>
</dbReference>
<name>A0A852TC39_9BACI</name>
<dbReference type="GO" id="GO:0008236">
    <property type="term" value="F:serine-type peptidase activity"/>
    <property type="evidence" value="ECO:0007669"/>
    <property type="project" value="InterPro"/>
</dbReference>
<evidence type="ECO:0000259" key="1">
    <source>
        <dbReference type="Pfam" id="PF00326"/>
    </source>
</evidence>
<dbReference type="PANTHER" id="PTHR22946:SF12">
    <property type="entry name" value="CONIDIAL PIGMENT BIOSYNTHESIS PROTEIN AYG1 (AFU_ORTHOLOGUE AFUA_2G17550)"/>
    <property type="match status" value="1"/>
</dbReference>
<accession>A0A852TC39</accession>
<dbReference type="Gene3D" id="1.20.1440.110">
    <property type="entry name" value="acylaminoacyl peptidase"/>
    <property type="match status" value="1"/>
</dbReference>
<reference evidence="3" key="1">
    <citation type="submission" date="2020-07" db="EMBL/GenBank/DDBJ databases">
        <authorList>
            <person name="Partida-Martinez L."/>
            <person name="Huntemann M."/>
            <person name="Clum A."/>
            <person name="Wang J."/>
            <person name="Palaniappan K."/>
            <person name="Ritter S."/>
            <person name="Chen I.-M."/>
            <person name="Stamatis D."/>
            <person name="Reddy T."/>
            <person name="O'Malley R."/>
            <person name="Daum C."/>
            <person name="Shapiro N."/>
            <person name="Ivanova N."/>
            <person name="Kyrpides N."/>
            <person name="Woyke T."/>
        </authorList>
    </citation>
    <scope>NUCLEOTIDE SEQUENCE [LARGE SCALE GENOMIC DNA]</scope>
    <source>
        <strain evidence="3">AT2.8</strain>
    </source>
</reference>
<dbReference type="PANTHER" id="PTHR22946">
    <property type="entry name" value="DIENELACTONE HYDROLASE DOMAIN-CONTAINING PROTEIN-RELATED"/>
    <property type="match status" value="1"/>
</dbReference>